<feature type="transmembrane region" description="Helical" evidence="1">
    <location>
        <begin position="134"/>
        <end position="152"/>
    </location>
</feature>
<comment type="caution">
    <text evidence="2">The sequence shown here is derived from an EMBL/GenBank/DDBJ whole genome shotgun (WGS) entry which is preliminary data.</text>
</comment>
<evidence type="ECO:0000256" key="1">
    <source>
        <dbReference type="SAM" id="Phobius"/>
    </source>
</evidence>
<dbReference type="RefSeq" id="WP_380078458.1">
    <property type="nucleotide sequence ID" value="NZ_JBHRZF010000144.1"/>
</dbReference>
<dbReference type="Pfam" id="PF04657">
    <property type="entry name" value="DMT_YdcZ"/>
    <property type="match status" value="1"/>
</dbReference>
<organism evidence="2 3">
    <name type="scientific">Deinococcus antarcticus</name>
    <dbReference type="NCBI Taxonomy" id="1298767"/>
    <lineage>
        <taxon>Bacteria</taxon>
        <taxon>Thermotogati</taxon>
        <taxon>Deinococcota</taxon>
        <taxon>Deinococci</taxon>
        <taxon>Deinococcales</taxon>
        <taxon>Deinococcaceae</taxon>
        <taxon>Deinococcus</taxon>
    </lineage>
</organism>
<reference evidence="3" key="1">
    <citation type="journal article" date="2019" name="Int. J. Syst. Evol. Microbiol.">
        <title>The Global Catalogue of Microorganisms (GCM) 10K type strain sequencing project: providing services to taxonomists for standard genome sequencing and annotation.</title>
        <authorList>
            <consortium name="The Broad Institute Genomics Platform"/>
            <consortium name="The Broad Institute Genome Sequencing Center for Infectious Disease"/>
            <person name="Wu L."/>
            <person name="Ma J."/>
        </authorList>
    </citation>
    <scope>NUCLEOTIDE SEQUENCE [LARGE SCALE GENOMIC DNA]</scope>
    <source>
        <strain evidence="3">CCTCC AB 2013263</strain>
    </source>
</reference>
<feature type="transmembrane region" description="Helical" evidence="1">
    <location>
        <begin position="100"/>
        <end position="122"/>
    </location>
</feature>
<dbReference type="InterPro" id="IPR006750">
    <property type="entry name" value="YdcZ"/>
</dbReference>
<sequence length="154" mass="15934">MTARPPSSLLPLLLLVLGGALLPAQFATNSALAGQTGSVVLASAISYSVGAIFLVLLLTLSRQKPDWAASRRAPWWAWLGGVIGSAYVVGSVILTQQLGAALATTLVIASQLITATLLDHFGALGLPRRPMNPLRAAAVGLALAALALRFWGLK</sequence>
<keyword evidence="3" id="KW-1185">Reference proteome</keyword>
<evidence type="ECO:0000313" key="2">
    <source>
        <dbReference type="EMBL" id="MFC3861499.1"/>
    </source>
</evidence>
<proteinExistence type="predicted"/>
<keyword evidence="1" id="KW-0812">Transmembrane</keyword>
<name>A0ABV8A7S7_9DEIO</name>
<accession>A0ABV8A7S7</accession>
<protein>
    <submittedName>
        <fullName evidence="2">DMT family transporter</fullName>
    </submittedName>
</protein>
<dbReference type="PANTHER" id="PTHR34821">
    <property type="entry name" value="INNER MEMBRANE PROTEIN YDCZ"/>
    <property type="match status" value="1"/>
</dbReference>
<dbReference type="PANTHER" id="PTHR34821:SF2">
    <property type="entry name" value="INNER MEMBRANE PROTEIN YDCZ"/>
    <property type="match status" value="1"/>
</dbReference>
<dbReference type="Proteomes" id="UP001595748">
    <property type="component" value="Unassembled WGS sequence"/>
</dbReference>
<keyword evidence="1" id="KW-1133">Transmembrane helix</keyword>
<dbReference type="EMBL" id="JBHRZF010000144">
    <property type="protein sequence ID" value="MFC3861499.1"/>
    <property type="molecule type" value="Genomic_DNA"/>
</dbReference>
<keyword evidence="1" id="KW-0472">Membrane</keyword>
<feature type="transmembrane region" description="Helical" evidence="1">
    <location>
        <begin position="73"/>
        <end position="94"/>
    </location>
</feature>
<gene>
    <name evidence="2" type="ORF">ACFOPQ_12085</name>
</gene>
<evidence type="ECO:0000313" key="3">
    <source>
        <dbReference type="Proteomes" id="UP001595748"/>
    </source>
</evidence>
<feature type="transmembrane region" description="Helical" evidence="1">
    <location>
        <begin position="43"/>
        <end position="61"/>
    </location>
</feature>